<dbReference type="EMBL" id="CAJPIN010024685">
    <property type="protein sequence ID" value="CAG2063166.1"/>
    <property type="molecule type" value="Genomic_DNA"/>
</dbReference>
<evidence type="ECO:0000313" key="2">
    <source>
        <dbReference type="Proteomes" id="UP001153148"/>
    </source>
</evidence>
<organism evidence="1 2">
    <name type="scientific">Timema podura</name>
    <name type="common">Walking stick</name>
    <dbReference type="NCBI Taxonomy" id="61482"/>
    <lineage>
        <taxon>Eukaryota</taxon>
        <taxon>Metazoa</taxon>
        <taxon>Ecdysozoa</taxon>
        <taxon>Arthropoda</taxon>
        <taxon>Hexapoda</taxon>
        <taxon>Insecta</taxon>
        <taxon>Pterygota</taxon>
        <taxon>Neoptera</taxon>
        <taxon>Polyneoptera</taxon>
        <taxon>Phasmatodea</taxon>
        <taxon>Timematodea</taxon>
        <taxon>Timematoidea</taxon>
        <taxon>Timematidae</taxon>
        <taxon>Timema</taxon>
    </lineage>
</organism>
<sequence>MAAMKMEVMVVVEVVVEALQEALLRPAASTAAMETVVATVKASLLVPASGLDHSLLVSHKLKVLRIREALLTRISRTDN</sequence>
<keyword evidence="2" id="KW-1185">Reference proteome</keyword>
<dbReference type="Proteomes" id="UP001153148">
    <property type="component" value="Unassembled WGS sequence"/>
</dbReference>
<proteinExistence type="predicted"/>
<gene>
    <name evidence="1" type="ORF">TPAB3V08_LOCUS10114</name>
</gene>
<evidence type="ECO:0000313" key="1">
    <source>
        <dbReference type="EMBL" id="CAG2063166.1"/>
    </source>
</evidence>
<reference evidence="1" key="1">
    <citation type="submission" date="2021-03" db="EMBL/GenBank/DDBJ databases">
        <authorList>
            <person name="Tran Van P."/>
        </authorList>
    </citation>
    <scope>NUCLEOTIDE SEQUENCE</scope>
</reference>
<protein>
    <submittedName>
        <fullName evidence="1">Uncharacterized protein</fullName>
    </submittedName>
</protein>
<name>A0ABN7PC49_TIMPD</name>
<accession>A0ABN7PC49</accession>
<comment type="caution">
    <text evidence="1">The sequence shown here is derived from an EMBL/GenBank/DDBJ whole genome shotgun (WGS) entry which is preliminary data.</text>
</comment>